<feature type="signal peptide" evidence="2">
    <location>
        <begin position="1"/>
        <end position="26"/>
    </location>
</feature>
<dbReference type="EMBL" id="CAKKNE010000003">
    <property type="protein sequence ID" value="CAH0372798.1"/>
    <property type="molecule type" value="Genomic_DNA"/>
</dbReference>
<evidence type="ECO:0000256" key="2">
    <source>
        <dbReference type="SAM" id="SignalP"/>
    </source>
</evidence>
<keyword evidence="2" id="KW-0732">Signal</keyword>
<comment type="caution">
    <text evidence="3">The sequence shown here is derived from an EMBL/GenBank/DDBJ whole genome shotgun (WGS) entry which is preliminary data.</text>
</comment>
<keyword evidence="4" id="KW-1185">Reference proteome</keyword>
<evidence type="ECO:0008006" key="5">
    <source>
        <dbReference type="Google" id="ProtNLM"/>
    </source>
</evidence>
<keyword evidence="1" id="KW-0472">Membrane</keyword>
<protein>
    <recommendedName>
        <fullName evidence="5">Autophagy-related protein 9</fullName>
    </recommendedName>
</protein>
<evidence type="ECO:0000313" key="3">
    <source>
        <dbReference type="EMBL" id="CAH0372798.1"/>
    </source>
</evidence>
<keyword evidence="1" id="KW-1133">Transmembrane helix</keyword>
<dbReference type="Proteomes" id="UP000789595">
    <property type="component" value="Unassembled WGS sequence"/>
</dbReference>
<feature type="transmembrane region" description="Helical" evidence="1">
    <location>
        <begin position="59"/>
        <end position="80"/>
    </location>
</feature>
<reference evidence="3" key="1">
    <citation type="submission" date="2021-11" db="EMBL/GenBank/DDBJ databases">
        <authorList>
            <consortium name="Genoscope - CEA"/>
            <person name="William W."/>
        </authorList>
    </citation>
    <scope>NUCLEOTIDE SEQUENCE</scope>
</reference>
<evidence type="ECO:0000313" key="4">
    <source>
        <dbReference type="Proteomes" id="UP000789595"/>
    </source>
</evidence>
<sequence>MVGPRRAETCAFLLATCSAWLELAAAAPKNTNVPYFRRRTTRGRDHKLARHRMDLYKRLITYVFAAVLLPILCTFVYSLCTDPAVPEIARRLLEAAHRRFAVRLSTKKGR</sequence>
<accession>A0A8J2SLW8</accession>
<keyword evidence="1" id="KW-0812">Transmembrane</keyword>
<organism evidence="3 4">
    <name type="scientific">Pelagomonas calceolata</name>
    <dbReference type="NCBI Taxonomy" id="35677"/>
    <lineage>
        <taxon>Eukaryota</taxon>
        <taxon>Sar</taxon>
        <taxon>Stramenopiles</taxon>
        <taxon>Ochrophyta</taxon>
        <taxon>Pelagophyceae</taxon>
        <taxon>Pelagomonadales</taxon>
        <taxon>Pelagomonadaceae</taxon>
        <taxon>Pelagomonas</taxon>
    </lineage>
</organism>
<gene>
    <name evidence="3" type="ORF">PECAL_3P28410</name>
</gene>
<evidence type="ECO:0000256" key="1">
    <source>
        <dbReference type="SAM" id="Phobius"/>
    </source>
</evidence>
<feature type="chain" id="PRO_5035269477" description="Autophagy-related protein 9" evidence="2">
    <location>
        <begin position="27"/>
        <end position="110"/>
    </location>
</feature>
<name>A0A8J2SLW8_9STRA</name>
<proteinExistence type="predicted"/>
<dbReference type="AlphaFoldDB" id="A0A8J2SLW8"/>